<evidence type="ECO:0000313" key="10">
    <source>
        <dbReference type="Proteomes" id="UP000178129"/>
    </source>
</evidence>
<evidence type="ECO:0000256" key="3">
    <source>
        <dbReference type="ARBA" id="ARBA00021353"/>
    </source>
</evidence>
<gene>
    <name evidence="7" type="primary">DLT1</name>
    <name evidence="9" type="ORF">RCO7_04969</name>
</gene>
<evidence type="ECO:0000256" key="1">
    <source>
        <dbReference type="ARBA" id="ARBA00002489"/>
    </source>
</evidence>
<evidence type="ECO:0000256" key="6">
    <source>
        <dbReference type="ARBA" id="ARBA00023136"/>
    </source>
</evidence>
<dbReference type="PANTHER" id="PTHR40021:SF1">
    <property type="entry name" value="DEFECT AT LOW TEMPERATURE PROTEIN 1"/>
    <property type="match status" value="1"/>
</dbReference>
<dbReference type="STRING" id="914237.A0A1E1KE44"/>
<dbReference type="InParanoid" id="A0A1E1KE44"/>
<feature type="compositionally biased region" description="Polar residues" evidence="8">
    <location>
        <begin position="371"/>
        <end position="383"/>
    </location>
</feature>
<comment type="function">
    <text evidence="1 7">Required for growth under high-pressure and low-temperature conditions.</text>
</comment>
<dbReference type="GO" id="GO:0016020">
    <property type="term" value="C:membrane"/>
    <property type="evidence" value="ECO:0007669"/>
    <property type="project" value="UniProtKB-SubCell"/>
</dbReference>
<evidence type="ECO:0000256" key="7">
    <source>
        <dbReference type="RuleBase" id="RU367100"/>
    </source>
</evidence>
<feature type="transmembrane region" description="Helical" evidence="7">
    <location>
        <begin position="20"/>
        <end position="39"/>
    </location>
</feature>
<evidence type="ECO:0000256" key="5">
    <source>
        <dbReference type="ARBA" id="ARBA00022989"/>
    </source>
</evidence>
<dbReference type="AlphaFoldDB" id="A0A1E1KE44"/>
<comment type="caution">
    <text evidence="9">The sequence shown here is derived from an EMBL/GenBank/DDBJ whole genome shotgun (WGS) entry which is preliminary data.</text>
</comment>
<keyword evidence="10" id="KW-1185">Reference proteome</keyword>
<feature type="transmembrane region" description="Helical" evidence="7">
    <location>
        <begin position="59"/>
        <end position="78"/>
    </location>
</feature>
<dbReference type="Proteomes" id="UP000178129">
    <property type="component" value="Unassembled WGS sequence"/>
</dbReference>
<evidence type="ECO:0000256" key="4">
    <source>
        <dbReference type="ARBA" id="ARBA00022692"/>
    </source>
</evidence>
<evidence type="ECO:0000256" key="2">
    <source>
        <dbReference type="ARBA" id="ARBA00005550"/>
    </source>
</evidence>
<sequence length="456" mass="49845">MKFMPKLKRPKLSSVLYNSFYYILHAVLAALIILTPADLVVQTINNRNGPTPNKNANRVVIPGAYGVTAVIAILMLSLRITTNNNIIKAIPKTWIPVEKEDVKKKVRKMIVTSLNRSAVTAWESRPRVPEQPPIVVSRPMNPVDVVEPVGDSVERDDKKKRKFGILRKHASDSVSDDHTVTIPPPIPVWGEISHNGWSSPTSPDLPDLQYTTVIRELPHLIEAKAVSIAPADTDSPSNPHLPDIRAVELLQRPAAMGLREYIGQLLSFGVIGSPATATSFLTEYEYARFSGRCLSETQFRDLMGHFAELLRSMNALSPEILTSLDIDGPESDIDDDKSSFTNSLTPRSRSLVSSGSTSSRSVSGATVRTGNARSIGTNNGTPSKRQEFGTAPVTPRSKQQTVSRSPSIDAFTQARRPHQGSSTSSSSSLRSTSQGSVIRLSDMHESAYTLTVSKTR</sequence>
<organism evidence="9 10">
    <name type="scientific">Rhynchosporium graminicola</name>
    <dbReference type="NCBI Taxonomy" id="2792576"/>
    <lineage>
        <taxon>Eukaryota</taxon>
        <taxon>Fungi</taxon>
        <taxon>Dikarya</taxon>
        <taxon>Ascomycota</taxon>
        <taxon>Pezizomycotina</taxon>
        <taxon>Leotiomycetes</taxon>
        <taxon>Helotiales</taxon>
        <taxon>Ploettnerulaceae</taxon>
        <taxon>Rhynchosporium</taxon>
    </lineage>
</organism>
<dbReference type="InterPro" id="IPR038869">
    <property type="entry name" value="DLT1"/>
</dbReference>
<name>A0A1E1KE44_9HELO</name>
<comment type="subcellular location">
    <subcellularLocation>
        <location evidence="7">Membrane</location>
        <topology evidence="7">Multi-pass membrane protein</topology>
    </subcellularLocation>
</comment>
<dbReference type="EMBL" id="FJUW01000012">
    <property type="protein sequence ID" value="CZS96271.1"/>
    <property type="molecule type" value="Genomic_DNA"/>
</dbReference>
<dbReference type="PANTHER" id="PTHR40021">
    <property type="entry name" value="DEFECT AT LOW TEMPERATURE PROTEIN 1"/>
    <property type="match status" value="1"/>
</dbReference>
<keyword evidence="6 7" id="KW-0472">Membrane</keyword>
<feature type="region of interest" description="Disordered" evidence="8">
    <location>
        <begin position="332"/>
        <end position="440"/>
    </location>
</feature>
<evidence type="ECO:0000313" key="9">
    <source>
        <dbReference type="EMBL" id="CZS96271.1"/>
    </source>
</evidence>
<keyword evidence="4 7" id="KW-0812">Transmembrane</keyword>
<feature type="compositionally biased region" description="Low complexity" evidence="8">
    <location>
        <begin position="347"/>
        <end position="369"/>
    </location>
</feature>
<comment type="similarity">
    <text evidence="2 7">Belongs to the DLT1 family.</text>
</comment>
<feature type="compositionally biased region" description="Low complexity" evidence="8">
    <location>
        <begin position="419"/>
        <end position="436"/>
    </location>
</feature>
<reference evidence="10" key="1">
    <citation type="submission" date="2016-03" db="EMBL/GenBank/DDBJ databases">
        <authorList>
            <person name="Ploux O."/>
        </authorList>
    </citation>
    <scope>NUCLEOTIDE SEQUENCE [LARGE SCALE GENOMIC DNA]</scope>
    <source>
        <strain evidence="10">UK7</strain>
    </source>
</reference>
<feature type="compositionally biased region" description="Polar residues" evidence="8">
    <location>
        <begin position="396"/>
        <end position="406"/>
    </location>
</feature>
<accession>A0A1E1KE44</accession>
<evidence type="ECO:0000256" key="8">
    <source>
        <dbReference type="SAM" id="MobiDB-lite"/>
    </source>
</evidence>
<keyword evidence="5 7" id="KW-1133">Transmembrane helix</keyword>
<protein>
    <recommendedName>
        <fullName evidence="3 7">Defect at low temperature protein 1</fullName>
    </recommendedName>
</protein>
<proteinExistence type="inferred from homology"/>